<organism evidence="1">
    <name type="scientific">viral metagenome</name>
    <dbReference type="NCBI Taxonomy" id="1070528"/>
    <lineage>
        <taxon>unclassified sequences</taxon>
        <taxon>metagenomes</taxon>
        <taxon>organismal metagenomes</taxon>
    </lineage>
</organism>
<gene>
    <name evidence="1" type="ORF">MM415B03717_0009</name>
</gene>
<evidence type="ECO:0000313" key="1">
    <source>
        <dbReference type="EMBL" id="QJA94857.1"/>
    </source>
</evidence>
<reference evidence="1" key="1">
    <citation type="submission" date="2020-03" db="EMBL/GenBank/DDBJ databases">
        <title>The deep terrestrial virosphere.</title>
        <authorList>
            <person name="Holmfeldt K."/>
            <person name="Nilsson E."/>
            <person name="Simone D."/>
            <person name="Lopez-Fernandez M."/>
            <person name="Wu X."/>
            <person name="de Brujin I."/>
            <person name="Lundin D."/>
            <person name="Andersson A."/>
            <person name="Bertilsson S."/>
            <person name="Dopson M."/>
        </authorList>
    </citation>
    <scope>NUCLEOTIDE SEQUENCE</scope>
    <source>
        <strain evidence="1">MM415B03717</strain>
    </source>
</reference>
<sequence>MNFISTTDQITGHFTHIKIASDAVFDTLTMPHSVKYESATAKIAATSGTNAVMFPAGVDIYGYITSIKLVSGAIFIE</sequence>
<protein>
    <submittedName>
        <fullName evidence="1">Uncharacterized protein</fullName>
    </submittedName>
</protein>
<dbReference type="EMBL" id="MT143266">
    <property type="protein sequence ID" value="QJA94857.1"/>
    <property type="molecule type" value="Genomic_DNA"/>
</dbReference>
<dbReference type="AlphaFoldDB" id="A0A6M3LHT9"/>
<proteinExistence type="predicted"/>
<accession>A0A6M3LHT9</accession>
<name>A0A6M3LHT9_9ZZZZ</name>